<comment type="caution">
    <text evidence="2">The sequence shown here is derived from an EMBL/GenBank/DDBJ whole genome shotgun (WGS) entry which is preliminary data.</text>
</comment>
<keyword evidence="3" id="KW-1185">Reference proteome</keyword>
<dbReference type="RefSeq" id="WP_230734260.1">
    <property type="nucleotide sequence ID" value="NZ_JAJNDB010000002.1"/>
</dbReference>
<accession>A0ABS8P7V5</accession>
<organism evidence="2 3">
    <name type="scientific">Actinomycetospora endophytica</name>
    <dbReference type="NCBI Taxonomy" id="2291215"/>
    <lineage>
        <taxon>Bacteria</taxon>
        <taxon>Bacillati</taxon>
        <taxon>Actinomycetota</taxon>
        <taxon>Actinomycetes</taxon>
        <taxon>Pseudonocardiales</taxon>
        <taxon>Pseudonocardiaceae</taxon>
        <taxon>Actinomycetospora</taxon>
    </lineage>
</organism>
<feature type="domain" description="Ferritin-like" evidence="1">
    <location>
        <begin position="22"/>
        <end position="193"/>
    </location>
</feature>
<protein>
    <submittedName>
        <fullName evidence="2">Ferritin-like domain-containing protein</fullName>
    </submittedName>
</protein>
<evidence type="ECO:0000259" key="1">
    <source>
        <dbReference type="Pfam" id="PF13794"/>
    </source>
</evidence>
<dbReference type="InterPro" id="IPR059125">
    <property type="entry name" value="Ferritin_actino"/>
</dbReference>
<proteinExistence type="predicted"/>
<name>A0ABS8P7V5_9PSEU</name>
<dbReference type="Gene3D" id="1.20.1260.10">
    <property type="match status" value="1"/>
</dbReference>
<dbReference type="Pfam" id="PF13794">
    <property type="entry name" value="MiaE_2"/>
    <property type="match status" value="1"/>
</dbReference>
<reference evidence="2 3" key="1">
    <citation type="submission" date="2021-11" db="EMBL/GenBank/DDBJ databases">
        <title>Draft genome sequence of Actinomycetospora sp. SF1 isolated from the rhizosphere soil.</title>
        <authorList>
            <person name="Duangmal K."/>
            <person name="Chantavorakit T."/>
        </authorList>
    </citation>
    <scope>NUCLEOTIDE SEQUENCE [LARGE SCALE GENOMIC DNA]</scope>
    <source>
        <strain evidence="2 3">TBRC 5722</strain>
    </source>
</reference>
<dbReference type="InterPro" id="IPR012347">
    <property type="entry name" value="Ferritin-like"/>
</dbReference>
<sequence>MTGAGQESGGDGSAEYGPTALLLGLVAYGELSAFTQLAADAQRAPDLAGRAELATLAAVEMDHYVRVRDHLAARGVDVLDAMGPFVARVDSLLRSVGARDWPEALVATALGRGLVTDLQSEALEGLVGEEAELVREVIAEAGHGAFVEARLREACEDPQVHARLAMWGRRLLGEALAAVVATFEEHPGLAAVVEGSSGASARAAVLKRLKSQHNKRVSALGL</sequence>
<dbReference type="EMBL" id="JAJNDB010000002">
    <property type="protein sequence ID" value="MCD2194355.1"/>
    <property type="molecule type" value="Genomic_DNA"/>
</dbReference>
<dbReference type="Proteomes" id="UP001199469">
    <property type="component" value="Unassembled WGS sequence"/>
</dbReference>
<evidence type="ECO:0000313" key="3">
    <source>
        <dbReference type="Proteomes" id="UP001199469"/>
    </source>
</evidence>
<evidence type="ECO:0000313" key="2">
    <source>
        <dbReference type="EMBL" id="MCD2194355.1"/>
    </source>
</evidence>
<gene>
    <name evidence="2" type="ORF">LQ327_13330</name>
</gene>